<dbReference type="PROSITE" id="PS00552">
    <property type="entry name" value="HTH_MERR_1"/>
    <property type="match status" value="1"/>
</dbReference>
<dbReference type="SMART" id="SM00422">
    <property type="entry name" value="HTH_MERR"/>
    <property type="match status" value="1"/>
</dbReference>
<dbReference type="RefSeq" id="WP_116067192.1">
    <property type="nucleotide sequence ID" value="NZ_BONB01000006.1"/>
</dbReference>
<dbReference type="InterPro" id="IPR000551">
    <property type="entry name" value="MerR-type_HTH_dom"/>
</dbReference>
<dbReference type="Proteomes" id="UP000256913">
    <property type="component" value="Unassembled WGS sequence"/>
</dbReference>
<accession>A0A3D9ZE41</accession>
<dbReference type="GO" id="GO:0003677">
    <property type="term" value="F:DNA binding"/>
    <property type="evidence" value="ECO:0007669"/>
    <property type="project" value="UniProtKB-KW"/>
</dbReference>
<dbReference type="GO" id="GO:0003700">
    <property type="term" value="F:DNA-binding transcription factor activity"/>
    <property type="evidence" value="ECO:0007669"/>
    <property type="project" value="InterPro"/>
</dbReference>
<dbReference type="SUPFAM" id="SSF46955">
    <property type="entry name" value="Putative DNA-binding domain"/>
    <property type="match status" value="1"/>
</dbReference>
<evidence type="ECO:0000313" key="4">
    <source>
        <dbReference type="Proteomes" id="UP000256913"/>
    </source>
</evidence>
<dbReference type="InterPro" id="IPR009061">
    <property type="entry name" value="DNA-bd_dom_put_sf"/>
</dbReference>
<sequence>MAYTISEVAARTGLSVHALRFYEREGLFAEPINRNASGRRVYSDDDVEWVALCARLRESDMPLEAIRRYAELIREGPGNETTRLALLREHEERIADQIASLSAALSLISYKVRVYEKRLAEGTAAGLWAGSASSD</sequence>
<keyword evidence="1 3" id="KW-0238">DNA-binding</keyword>
<dbReference type="PANTHER" id="PTHR30204">
    <property type="entry name" value="REDOX-CYCLING DRUG-SENSING TRANSCRIPTIONAL ACTIVATOR SOXR"/>
    <property type="match status" value="1"/>
</dbReference>
<dbReference type="Gene3D" id="1.10.1660.10">
    <property type="match status" value="1"/>
</dbReference>
<dbReference type="OrthoDB" id="5242095at2"/>
<dbReference type="AlphaFoldDB" id="A0A3D9ZE41"/>
<dbReference type="Pfam" id="PF13411">
    <property type="entry name" value="MerR_1"/>
    <property type="match status" value="1"/>
</dbReference>
<evidence type="ECO:0000313" key="3">
    <source>
        <dbReference type="EMBL" id="REF95525.1"/>
    </source>
</evidence>
<reference evidence="3 4" key="1">
    <citation type="submission" date="2018-08" db="EMBL/GenBank/DDBJ databases">
        <title>Sequencing the genomes of 1000 actinobacteria strains.</title>
        <authorList>
            <person name="Klenk H.-P."/>
        </authorList>
    </citation>
    <scope>NUCLEOTIDE SEQUENCE [LARGE SCALE GENOMIC DNA]</scope>
    <source>
        <strain evidence="3 4">DSM 44099</strain>
    </source>
</reference>
<keyword evidence="4" id="KW-1185">Reference proteome</keyword>
<feature type="domain" description="HTH merR-type" evidence="2">
    <location>
        <begin position="2"/>
        <end position="72"/>
    </location>
</feature>
<protein>
    <submittedName>
        <fullName evidence="3">DNA-binding transcriptional MerR regulator</fullName>
    </submittedName>
</protein>
<name>A0A3D9ZE41_9ACTN</name>
<evidence type="ECO:0000256" key="1">
    <source>
        <dbReference type="ARBA" id="ARBA00023125"/>
    </source>
</evidence>
<comment type="caution">
    <text evidence="3">The sequence shown here is derived from an EMBL/GenBank/DDBJ whole genome shotgun (WGS) entry which is preliminary data.</text>
</comment>
<evidence type="ECO:0000259" key="2">
    <source>
        <dbReference type="PROSITE" id="PS50937"/>
    </source>
</evidence>
<dbReference type="PANTHER" id="PTHR30204:SF98">
    <property type="entry name" value="HTH-TYPE TRANSCRIPTIONAL REGULATOR ADHR"/>
    <property type="match status" value="1"/>
</dbReference>
<gene>
    <name evidence="3" type="ORF">DFJ67_1484</name>
</gene>
<dbReference type="InterPro" id="IPR047057">
    <property type="entry name" value="MerR_fam"/>
</dbReference>
<proteinExistence type="predicted"/>
<dbReference type="PROSITE" id="PS50937">
    <property type="entry name" value="HTH_MERR_2"/>
    <property type="match status" value="1"/>
</dbReference>
<organism evidence="3 4">
    <name type="scientific">Asanoa ferruginea</name>
    <dbReference type="NCBI Taxonomy" id="53367"/>
    <lineage>
        <taxon>Bacteria</taxon>
        <taxon>Bacillati</taxon>
        <taxon>Actinomycetota</taxon>
        <taxon>Actinomycetes</taxon>
        <taxon>Micromonosporales</taxon>
        <taxon>Micromonosporaceae</taxon>
        <taxon>Asanoa</taxon>
    </lineage>
</organism>
<dbReference type="CDD" id="cd01109">
    <property type="entry name" value="HTH_YyaN"/>
    <property type="match status" value="1"/>
</dbReference>
<dbReference type="EMBL" id="QUMQ01000001">
    <property type="protein sequence ID" value="REF95525.1"/>
    <property type="molecule type" value="Genomic_DNA"/>
</dbReference>